<proteinExistence type="predicted"/>
<sequence>MIDYSNFNVILVLNNCCDIPAKFNDSERFQIIQTEQTGISAKRNIAMEQFSTADYYAFIDSDAQSRKDWLTSAVAAFNNFPDIYAVGGPDVSPNYSGLKRKAVANALTSFLVSGPRTFMKTMSSSRLVTDLRTCNLIVKAEKIREIGGFDETLPVGEDSALCQQIISSGGKLYFAADVVVTHHARSLVGPFLRQRIAAGYGVPLLISKHGDTLSWFAKGFRYLPFFAVLFLALGGSFFFSVPLFYLWFGTVLIYFAIVTISTLRCSASMREIPYTALAIIIGNLGPGIGILLSHCKMTMHIPSFYRREH</sequence>
<dbReference type="InterPro" id="IPR001173">
    <property type="entry name" value="Glyco_trans_2-like"/>
</dbReference>
<dbReference type="InterPro" id="IPR050834">
    <property type="entry name" value="Glycosyltransf_2"/>
</dbReference>
<reference evidence="3" key="1">
    <citation type="submission" date="2018-05" db="EMBL/GenBank/DDBJ databases">
        <authorList>
            <person name="Lanie J.A."/>
            <person name="Ng W.-L."/>
            <person name="Kazmierczak K.M."/>
            <person name="Andrzejewski T.M."/>
            <person name="Davidsen T.M."/>
            <person name="Wayne K.J."/>
            <person name="Tettelin H."/>
            <person name="Glass J.I."/>
            <person name="Rusch D."/>
            <person name="Podicherti R."/>
            <person name="Tsui H.-C.T."/>
            <person name="Winkler M.E."/>
        </authorList>
    </citation>
    <scope>NUCLEOTIDE SEQUENCE</scope>
</reference>
<accession>A0A381Z3Q0</accession>
<protein>
    <recommendedName>
        <fullName evidence="2">Glycosyltransferase 2-like domain-containing protein</fullName>
    </recommendedName>
</protein>
<feature type="transmembrane region" description="Helical" evidence="1">
    <location>
        <begin position="272"/>
        <end position="292"/>
    </location>
</feature>
<feature type="domain" description="Glycosyltransferase 2-like" evidence="2">
    <location>
        <begin position="5"/>
        <end position="111"/>
    </location>
</feature>
<dbReference type="Gene3D" id="3.90.550.10">
    <property type="entry name" value="Spore Coat Polysaccharide Biosynthesis Protein SpsA, Chain A"/>
    <property type="match status" value="1"/>
</dbReference>
<dbReference type="PANTHER" id="PTHR43685:SF2">
    <property type="entry name" value="GLYCOSYLTRANSFERASE 2-LIKE DOMAIN-CONTAINING PROTEIN"/>
    <property type="match status" value="1"/>
</dbReference>
<keyword evidence="1" id="KW-0812">Transmembrane</keyword>
<dbReference type="Pfam" id="PF00535">
    <property type="entry name" value="Glycos_transf_2"/>
    <property type="match status" value="1"/>
</dbReference>
<evidence type="ECO:0000259" key="2">
    <source>
        <dbReference type="Pfam" id="PF00535"/>
    </source>
</evidence>
<evidence type="ECO:0000313" key="3">
    <source>
        <dbReference type="EMBL" id="SVA83377.1"/>
    </source>
</evidence>
<gene>
    <name evidence="3" type="ORF">METZ01_LOCUS136231</name>
</gene>
<dbReference type="SUPFAM" id="SSF53448">
    <property type="entry name" value="Nucleotide-diphospho-sugar transferases"/>
    <property type="match status" value="1"/>
</dbReference>
<feature type="transmembrane region" description="Helical" evidence="1">
    <location>
        <begin position="245"/>
        <end position="265"/>
    </location>
</feature>
<dbReference type="EMBL" id="UINC01019676">
    <property type="protein sequence ID" value="SVA83377.1"/>
    <property type="molecule type" value="Genomic_DNA"/>
</dbReference>
<evidence type="ECO:0000256" key="1">
    <source>
        <dbReference type="SAM" id="Phobius"/>
    </source>
</evidence>
<dbReference type="PANTHER" id="PTHR43685">
    <property type="entry name" value="GLYCOSYLTRANSFERASE"/>
    <property type="match status" value="1"/>
</dbReference>
<dbReference type="AlphaFoldDB" id="A0A381Z3Q0"/>
<keyword evidence="1" id="KW-1133">Transmembrane helix</keyword>
<organism evidence="3">
    <name type="scientific">marine metagenome</name>
    <dbReference type="NCBI Taxonomy" id="408172"/>
    <lineage>
        <taxon>unclassified sequences</taxon>
        <taxon>metagenomes</taxon>
        <taxon>ecological metagenomes</taxon>
    </lineage>
</organism>
<name>A0A381Z3Q0_9ZZZZ</name>
<keyword evidence="1" id="KW-0472">Membrane</keyword>
<dbReference type="InterPro" id="IPR029044">
    <property type="entry name" value="Nucleotide-diphossugar_trans"/>
</dbReference>
<feature type="transmembrane region" description="Helical" evidence="1">
    <location>
        <begin position="222"/>
        <end position="239"/>
    </location>
</feature>